<keyword evidence="5" id="KW-0190">Covalent protein-DNA linkage</keyword>
<keyword evidence="6" id="KW-0238">DNA-binding</keyword>
<feature type="compositionally biased region" description="Basic and acidic residues" evidence="8">
    <location>
        <begin position="358"/>
        <end position="375"/>
    </location>
</feature>
<keyword evidence="7" id="KW-0456">Lyase</keyword>
<name>A0A165QY62_9AGAM</name>
<feature type="compositionally biased region" description="Basic residues" evidence="8">
    <location>
        <begin position="376"/>
        <end position="385"/>
    </location>
</feature>
<keyword evidence="10" id="KW-1185">Reference proteome</keyword>
<keyword evidence="2" id="KW-0645">Protease</keyword>
<evidence type="ECO:0000256" key="6">
    <source>
        <dbReference type="ARBA" id="ARBA00023125"/>
    </source>
</evidence>
<evidence type="ECO:0000256" key="3">
    <source>
        <dbReference type="ARBA" id="ARBA00022763"/>
    </source>
</evidence>
<feature type="compositionally biased region" description="Polar residues" evidence="8">
    <location>
        <begin position="312"/>
        <end position="322"/>
    </location>
</feature>
<evidence type="ECO:0000256" key="7">
    <source>
        <dbReference type="ARBA" id="ARBA00023239"/>
    </source>
</evidence>
<evidence type="ECO:0000256" key="1">
    <source>
        <dbReference type="ARBA" id="ARBA00008136"/>
    </source>
</evidence>
<dbReference type="InParanoid" id="A0A165QY62"/>
<dbReference type="InterPro" id="IPR003738">
    <property type="entry name" value="SRAP"/>
</dbReference>
<dbReference type="Gene3D" id="3.90.1680.10">
    <property type="entry name" value="SOS response associated peptidase-like"/>
    <property type="match status" value="1"/>
</dbReference>
<dbReference type="PANTHER" id="PTHR13604">
    <property type="entry name" value="DC12-RELATED"/>
    <property type="match status" value="1"/>
</dbReference>
<dbReference type="GO" id="GO:0016829">
    <property type="term" value="F:lyase activity"/>
    <property type="evidence" value="ECO:0007669"/>
    <property type="project" value="UniProtKB-KW"/>
</dbReference>
<keyword evidence="4" id="KW-0378">Hydrolase</keyword>
<organism evidence="9 10">
    <name type="scientific">Neolentinus lepideus HHB14362 ss-1</name>
    <dbReference type="NCBI Taxonomy" id="1314782"/>
    <lineage>
        <taxon>Eukaryota</taxon>
        <taxon>Fungi</taxon>
        <taxon>Dikarya</taxon>
        <taxon>Basidiomycota</taxon>
        <taxon>Agaricomycotina</taxon>
        <taxon>Agaricomycetes</taxon>
        <taxon>Gloeophyllales</taxon>
        <taxon>Gloeophyllaceae</taxon>
        <taxon>Neolentinus</taxon>
    </lineage>
</organism>
<dbReference type="SUPFAM" id="SSF143081">
    <property type="entry name" value="BB1717-like"/>
    <property type="match status" value="1"/>
</dbReference>
<dbReference type="GO" id="GO:0003697">
    <property type="term" value="F:single-stranded DNA binding"/>
    <property type="evidence" value="ECO:0007669"/>
    <property type="project" value="InterPro"/>
</dbReference>
<evidence type="ECO:0000256" key="2">
    <source>
        <dbReference type="ARBA" id="ARBA00022670"/>
    </source>
</evidence>
<keyword evidence="3" id="KW-0227">DNA damage</keyword>
<dbReference type="Pfam" id="PF02586">
    <property type="entry name" value="SRAP"/>
    <property type="match status" value="1"/>
</dbReference>
<evidence type="ECO:0000313" key="10">
    <source>
        <dbReference type="Proteomes" id="UP000076761"/>
    </source>
</evidence>
<comment type="similarity">
    <text evidence="1">Belongs to the SOS response-associated peptidase family.</text>
</comment>
<dbReference type="Proteomes" id="UP000076761">
    <property type="component" value="Unassembled WGS sequence"/>
</dbReference>
<dbReference type="GO" id="GO:0006508">
    <property type="term" value="P:proteolysis"/>
    <property type="evidence" value="ECO:0007669"/>
    <property type="project" value="UniProtKB-KW"/>
</dbReference>
<evidence type="ECO:0000256" key="8">
    <source>
        <dbReference type="SAM" id="MobiDB-lite"/>
    </source>
</evidence>
<protein>
    <submittedName>
        <fullName evidence="9">DUF159-domain-containing protein</fullName>
    </submittedName>
</protein>
<gene>
    <name evidence="9" type="ORF">NEOLEDRAFT_1157478</name>
</gene>
<dbReference type="STRING" id="1314782.A0A165QY62"/>
<dbReference type="EMBL" id="KV425589">
    <property type="protein sequence ID" value="KZT23040.1"/>
    <property type="molecule type" value="Genomic_DNA"/>
</dbReference>
<feature type="region of interest" description="Disordered" evidence="8">
    <location>
        <begin position="295"/>
        <end position="397"/>
    </location>
</feature>
<dbReference type="AlphaFoldDB" id="A0A165QY62"/>
<reference evidence="9 10" key="1">
    <citation type="journal article" date="2016" name="Mol. Biol. Evol.">
        <title>Comparative Genomics of Early-Diverging Mushroom-Forming Fungi Provides Insights into the Origins of Lignocellulose Decay Capabilities.</title>
        <authorList>
            <person name="Nagy L.G."/>
            <person name="Riley R."/>
            <person name="Tritt A."/>
            <person name="Adam C."/>
            <person name="Daum C."/>
            <person name="Floudas D."/>
            <person name="Sun H."/>
            <person name="Yadav J.S."/>
            <person name="Pangilinan J."/>
            <person name="Larsson K.H."/>
            <person name="Matsuura K."/>
            <person name="Barry K."/>
            <person name="Labutti K."/>
            <person name="Kuo R."/>
            <person name="Ohm R.A."/>
            <person name="Bhattacharya S.S."/>
            <person name="Shirouzu T."/>
            <person name="Yoshinaga Y."/>
            <person name="Martin F.M."/>
            <person name="Grigoriev I.V."/>
            <person name="Hibbett D.S."/>
        </authorList>
    </citation>
    <scope>NUCLEOTIDE SEQUENCE [LARGE SCALE GENOMIC DNA]</scope>
    <source>
        <strain evidence="9 10">HHB14362 ss-1</strain>
    </source>
</reference>
<accession>A0A165QY62</accession>
<proteinExistence type="inferred from homology"/>
<evidence type="ECO:0000313" key="9">
    <source>
        <dbReference type="EMBL" id="KZT23040.1"/>
    </source>
</evidence>
<feature type="compositionally biased region" description="Acidic residues" evidence="8">
    <location>
        <begin position="324"/>
        <end position="333"/>
    </location>
</feature>
<dbReference type="InterPro" id="IPR036590">
    <property type="entry name" value="SRAP-like"/>
</dbReference>
<dbReference type="PANTHER" id="PTHR13604:SF0">
    <property type="entry name" value="ABASIC SITE PROCESSING PROTEIN HMCES"/>
    <property type="match status" value="1"/>
</dbReference>
<dbReference type="GO" id="GO:0008233">
    <property type="term" value="F:peptidase activity"/>
    <property type="evidence" value="ECO:0007669"/>
    <property type="project" value="UniProtKB-KW"/>
</dbReference>
<evidence type="ECO:0000256" key="5">
    <source>
        <dbReference type="ARBA" id="ARBA00023124"/>
    </source>
</evidence>
<dbReference type="GO" id="GO:0106300">
    <property type="term" value="P:protein-DNA covalent cross-linking repair"/>
    <property type="evidence" value="ECO:0007669"/>
    <property type="project" value="InterPro"/>
</dbReference>
<feature type="compositionally biased region" description="Basic and acidic residues" evidence="8">
    <location>
        <begin position="302"/>
        <end position="311"/>
    </location>
</feature>
<dbReference type="OrthoDB" id="2111841at2759"/>
<evidence type="ECO:0000256" key="4">
    <source>
        <dbReference type="ARBA" id="ARBA00022801"/>
    </source>
</evidence>
<sequence>MCGRFALALPHHEIQQLPGHGVQVGEWIDQDQFYPRYNIAPRSRAPVIRRDFGGPFEECSRGPRYVLQTMKWGLVPHWSKHEDKSLSTTNARAENLVEGGGIWGPIKGKKRCAVICQGYYEWLKKGKDKLPHFTKHKDERVMLLAGLWDSVVLEGETQPLYTFTVVTTDANKEFTWLHDRQPVILSTQDALEKWLDTSGQTWTPELAELVKPYHDSEAPLECVAKHCCISYQVPKEVGKTGTESPSFIQPISQRKDGIESMFAKAKQKQIQSANKLKRKRSSSPLLAELFPDLSQESNVKQESGDAVKLESQEATSSKTKLNTWEDDELEYTDDEPKAHSQPMRDVVLVDSDAEDANTPDKRPTKVEASLKDSPSKKKAPNKKPKGTKEITAFFKKV</sequence>